<evidence type="ECO:0000313" key="4">
    <source>
        <dbReference type="Proteomes" id="UP000467322"/>
    </source>
</evidence>
<dbReference type="RefSeq" id="WP_161352543.1">
    <property type="nucleotide sequence ID" value="NZ_WTUX01000019.1"/>
</dbReference>
<dbReference type="EMBL" id="WTUX01000019">
    <property type="protein sequence ID" value="MZR14418.1"/>
    <property type="molecule type" value="Genomic_DNA"/>
</dbReference>
<accession>A0A845M742</accession>
<keyword evidence="2" id="KW-0732">Signal</keyword>
<name>A0A845M742_9RHOB</name>
<organism evidence="3 4">
    <name type="scientific">Maritimibacter harenae</name>
    <dbReference type="NCBI Taxonomy" id="2606218"/>
    <lineage>
        <taxon>Bacteria</taxon>
        <taxon>Pseudomonadati</taxon>
        <taxon>Pseudomonadota</taxon>
        <taxon>Alphaproteobacteria</taxon>
        <taxon>Rhodobacterales</taxon>
        <taxon>Roseobacteraceae</taxon>
        <taxon>Maritimibacter</taxon>
    </lineage>
</organism>
<comment type="caution">
    <text evidence="3">The sequence shown here is derived from an EMBL/GenBank/DDBJ whole genome shotgun (WGS) entry which is preliminary data.</text>
</comment>
<proteinExistence type="predicted"/>
<gene>
    <name evidence="3" type="ORF">GQE99_15475</name>
</gene>
<evidence type="ECO:0000256" key="1">
    <source>
        <dbReference type="SAM" id="MobiDB-lite"/>
    </source>
</evidence>
<keyword evidence="4" id="KW-1185">Reference proteome</keyword>
<feature type="signal peptide" evidence="2">
    <location>
        <begin position="1"/>
        <end position="17"/>
    </location>
</feature>
<dbReference type="AlphaFoldDB" id="A0A845M742"/>
<evidence type="ECO:0008006" key="5">
    <source>
        <dbReference type="Google" id="ProtNLM"/>
    </source>
</evidence>
<sequence length="246" mass="25477">MRLVAATVSLLTLAACAAQVPDSGAGADDTNGAGLPGAASVESRPLDSEGAAIAAETSAVLGLNGEAAQQQTATGAPMSAMRSDSSLNDEPTEVAVEDGTPVTGAAISDEQNFQAVAERETIQSDAERLAENRAKYVVIEPTDLPQREDGNGASIVKYALATNNAVGEQLYSRSGFNAEARFERNCARYSHSDLAQEAFLDAGGPQSDRMGLDPDGDGFACYWDPAPFRAARQAASNTETADNTAE</sequence>
<evidence type="ECO:0000313" key="3">
    <source>
        <dbReference type="EMBL" id="MZR14418.1"/>
    </source>
</evidence>
<dbReference type="PROSITE" id="PS51257">
    <property type="entry name" value="PROKAR_LIPOPROTEIN"/>
    <property type="match status" value="1"/>
</dbReference>
<protein>
    <recommendedName>
        <fullName evidence="5">Excalibur calcium-binding domain-containing protein</fullName>
    </recommendedName>
</protein>
<feature type="region of interest" description="Disordered" evidence="1">
    <location>
        <begin position="65"/>
        <end position="88"/>
    </location>
</feature>
<dbReference type="Proteomes" id="UP000467322">
    <property type="component" value="Unassembled WGS sequence"/>
</dbReference>
<feature type="chain" id="PRO_5032788330" description="Excalibur calcium-binding domain-containing protein" evidence="2">
    <location>
        <begin position="18"/>
        <end position="246"/>
    </location>
</feature>
<evidence type="ECO:0000256" key="2">
    <source>
        <dbReference type="SAM" id="SignalP"/>
    </source>
</evidence>
<reference evidence="3 4" key="1">
    <citation type="submission" date="2019-12" db="EMBL/GenBank/DDBJ databases">
        <title>Maritimibacter sp. nov. sp. isolated from sea sand.</title>
        <authorList>
            <person name="Kim J."/>
            <person name="Jeong S.E."/>
            <person name="Jung H.S."/>
            <person name="Jeon C.O."/>
        </authorList>
    </citation>
    <scope>NUCLEOTIDE SEQUENCE [LARGE SCALE GENOMIC DNA]</scope>
    <source>
        <strain evidence="3 4">DP07</strain>
    </source>
</reference>
<feature type="region of interest" description="Disordered" evidence="1">
    <location>
        <begin position="23"/>
        <end position="48"/>
    </location>
</feature>